<dbReference type="EMBL" id="JAGKQM010000017">
    <property type="protein sequence ID" value="KAH0867822.1"/>
    <property type="molecule type" value="Genomic_DNA"/>
</dbReference>
<proteinExistence type="predicted"/>
<name>A0ABQ7YJM2_BRANA</name>
<sequence>MSRKLLTDGKSGTVPSQENTEMFREAVNEIKAEDVDVNPKMTLRLRQPTTTISLFPCEASMAAAQRFNMFPLQAFLPYLPVSPRNENICVVHTPAIHRFKTEEVLKNEVKKRDLFITFAFAFFKSETLCIMHNEREHLDRSAVRVQAMFRSMKAQDDEAHLEYEFARYLVRIAAKRCESKRIWCRDYINGKGTHHLRNWLWIKYYNDIIKYFSDLRSRYCFTISMLYFGDLFGSFTMKELAQIFERAKSVDLYPTEP</sequence>
<organism evidence="1 2">
    <name type="scientific">Brassica napus</name>
    <name type="common">Rape</name>
    <dbReference type="NCBI Taxonomy" id="3708"/>
    <lineage>
        <taxon>Eukaryota</taxon>
        <taxon>Viridiplantae</taxon>
        <taxon>Streptophyta</taxon>
        <taxon>Embryophyta</taxon>
        <taxon>Tracheophyta</taxon>
        <taxon>Spermatophyta</taxon>
        <taxon>Magnoliopsida</taxon>
        <taxon>eudicotyledons</taxon>
        <taxon>Gunneridae</taxon>
        <taxon>Pentapetalae</taxon>
        <taxon>rosids</taxon>
        <taxon>malvids</taxon>
        <taxon>Brassicales</taxon>
        <taxon>Brassicaceae</taxon>
        <taxon>Brassiceae</taxon>
        <taxon>Brassica</taxon>
    </lineage>
</organism>
<comment type="caution">
    <text evidence="1">The sequence shown here is derived from an EMBL/GenBank/DDBJ whole genome shotgun (WGS) entry which is preliminary data.</text>
</comment>
<accession>A0ABQ7YJM2</accession>
<evidence type="ECO:0000313" key="2">
    <source>
        <dbReference type="Proteomes" id="UP000824890"/>
    </source>
</evidence>
<feature type="non-terminal residue" evidence="1">
    <location>
        <position position="257"/>
    </location>
</feature>
<reference evidence="1 2" key="1">
    <citation type="submission" date="2021-05" db="EMBL/GenBank/DDBJ databases">
        <title>Genome Assembly of Synthetic Allotetraploid Brassica napus Reveals Homoeologous Exchanges between Subgenomes.</title>
        <authorList>
            <person name="Davis J.T."/>
        </authorList>
    </citation>
    <scope>NUCLEOTIDE SEQUENCE [LARGE SCALE GENOMIC DNA]</scope>
    <source>
        <strain evidence="2">cv. Da-Ae</strain>
        <tissue evidence="1">Seedling</tissue>
    </source>
</reference>
<evidence type="ECO:0000313" key="1">
    <source>
        <dbReference type="EMBL" id="KAH0867822.1"/>
    </source>
</evidence>
<dbReference type="Proteomes" id="UP000824890">
    <property type="component" value="Unassembled WGS sequence"/>
</dbReference>
<keyword evidence="2" id="KW-1185">Reference proteome</keyword>
<protein>
    <submittedName>
        <fullName evidence="1">Uncharacterized protein</fullName>
    </submittedName>
</protein>
<gene>
    <name evidence="1" type="ORF">HID58_074844</name>
</gene>